<sequence length="104" mass="11531">MKRIALEEVEPSAGKKRKVIKTIVPRGLIEIMILYAHKPFYGFPEETLPIAHRNSATSMPGGRLSLTRSWSMSKPSSSSSAQRAMRRTTTRSRSLTTITSPGSK</sequence>
<gene>
    <name evidence="2" type="ORF">HU200_050410</name>
</gene>
<reference evidence="2" key="1">
    <citation type="submission" date="2020-07" db="EMBL/GenBank/DDBJ databases">
        <title>Genome sequence and genetic diversity analysis of an under-domesticated orphan crop, white fonio (Digitaria exilis).</title>
        <authorList>
            <person name="Bennetzen J.L."/>
            <person name="Chen S."/>
            <person name="Ma X."/>
            <person name="Wang X."/>
            <person name="Yssel A.E.J."/>
            <person name="Chaluvadi S.R."/>
            <person name="Johnson M."/>
            <person name="Gangashetty P."/>
            <person name="Hamidou F."/>
            <person name="Sanogo M.D."/>
            <person name="Zwaenepoel A."/>
            <person name="Wallace J."/>
            <person name="Van De Peer Y."/>
            <person name="Van Deynze A."/>
        </authorList>
    </citation>
    <scope>NUCLEOTIDE SEQUENCE</scope>
    <source>
        <tissue evidence="2">Leaves</tissue>
    </source>
</reference>
<proteinExistence type="predicted"/>
<dbReference type="EMBL" id="JACEFO010002250">
    <property type="protein sequence ID" value="KAF8670745.1"/>
    <property type="molecule type" value="Genomic_DNA"/>
</dbReference>
<dbReference type="AlphaFoldDB" id="A0A835ARL3"/>
<protein>
    <submittedName>
        <fullName evidence="2">Uncharacterized protein</fullName>
    </submittedName>
</protein>
<dbReference type="Proteomes" id="UP000636709">
    <property type="component" value="Unassembled WGS sequence"/>
</dbReference>
<keyword evidence="3" id="KW-1185">Reference proteome</keyword>
<feature type="compositionally biased region" description="Low complexity" evidence="1">
    <location>
        <begin position="67"/>
        <end position="83"/>
    </location>
</feature>
<evidence type="ECO:0000256" key="1">
    <source>
        <dbReference type="SAM" id="MobiDB-lite"/>
    </source>
</evidence>
<accession>A0A835ARL3</accession>
<feature type="compositionally biased region" description="Low complexity" evidence="1">
    <location>
        <begin position="91"/>
        <end position="104"/>
    </location>
</feature>
<evidence type="ECO:0000313" key="3">
    <source>
        <dbReference type="Proteomes" id="UP000636709"/>
    </source>
</evidence>
<comment type="caution">
    <text evidence="2">The sequence shown here is derived from an EMBL/GenBank/DDBJ whole genome shotgun (WGS) entry which is preliminary data.</text>
</comment>
<evidence type="ECO:0000313" key="2">
    <source>
        <dbReference type="EMBL" id="KAF8670745.1"/>
    </source>
</evidence>
<name>A0A835ARL3_9POAL</name>
<organism evidence="2 3">
    <name type="scientific">Digitaria exilis</name>
    <dbReference type="NCBI Taxonomy" id="1010633"/>
    <lineage>
        <taxon>Eukaryota</taxon>
        <taxon>Viridiplantae</taxon>
        <taxon>Streptophyta</taxon>
        <taxon>Embryophyta</taxon>
        <taxon>Tracheophyta</taxon>
        <taxon>Spermatophyta</taxon>
        <taxon>Magnoliopsida</taxon>
        <taxon>Liliopsida</taxon>
        <taxon>Poales</taxon>
        <taxon>Poaceae</taxon>
        <taxon>PACMAD clade</taxon>
        <taxon>Panicoideae</taxon>
        <taxon>Panicodae</taxon>
        <taxon>Paniceae</taxon>
        <taxon>Anthephorinae</taxon>
        <taxon>Digitaria</taxon>
    </lineage>
</organism>
<feature type="region of interest" description="Disordered" evidence="1">
    <location>
        <begin position="54"/>
        <end position="104"/>
    </location>
</feature>